<dbReference type="Proteomes" id="UP000805841">
    <property type="component" value="Unassembled WGS sequence"/>
</dbReference>
<comment type="similarity">
    <text evidence="6">Belongs to the major facilitator superfamily. Phthalate permease family.</text>
</comment>
<feature type="domain" description="Major facilitator superfamily (MFS) profile" evidence="8">
    <location>
        <begin position="13"/>
        <end position="429"/>
    </location>
</feature>
<proteinExistence type="inferred from homology"/>
<organism evidence="9 10">
    <name type="scientific">Pseudomonas typographi</name>
    <dbReference type="NCBI Taxonomy" id="2715964"/>
    <lineage>
        <taxon>Bacteria</taxon>
        <taxon>Pseudomonadati</taxon>
        <taxon>Pseudomonadota</taxon>
        <taxon>Gammaproteobacteria</taxon>
        <taxon>Pseudomonadales</taxon>
        <taxon>Pseudomonadaceae</taxon>
        <taxon>Pseudomonas</taxon>
    </lineage>
</organism>
<evidence type="ECO:0000313" key="9">
    <source>
        <dbReference type="EMBL" id="MBD1599449.1"/>
    </source>
</evidence>
<evidence type="ECO:0000256" key="5">
    <source>
        <dbReference type="ARBA" id="ARBA00023136"/>
    </source>
</evidence>
<dbReference type="InterPro" id="IPR050382">
    <property type="entry name" value="MFS_Na/Anion_cotransporter"/>
</dbReference>
<comment type="subcellular location">
    <subcellularLocation>
        <location evidence="1">Cell membrane</location>
        <topology evidence="1">Multi-pass membrane protein</topology>
    </subcellularLocation>
</comment>
<dbReference type="CDD" id="cd17319">
    <property type="entry name" value="MFS_ExuT_GudP_like"/>
    <property type="match status" value="1"/>
</dbReference>
<dbReference type="RefSeq" id="WP_190420822.1">
    <property type="nucleotide sequence ID" value="NZ_JAAOCA010000013.1"/>
</dbReference>
<evidence type="ECO:0000256" key="4">
    <source>
        <dbReference type="ARBA" id="ARBA00022989"/>
    </source>
</evidence>
<accession>A0ABR7Z1S3</accession>
<feature type="transmembrane region" description="Helical" evidence="7">
    <location>
        <begin position="9"/>
        <end position="26"/>
    </location>
</feature>
<feature type="transmembrane region" description="Helical" evidence="7">
    <location>
        <begin position="242"/>
        <end position="264"/>
    </location>
</feature>
<evidence type="ECO:0000256" key="6">
    <source>
        <dbReference type="ARBA" id="ARBA00038514"/>
    </source>
</evidence>
<reference evidence="9 10" key="1">
    <citation type="journal article" date="2020" name="Insects">
        <title>Bacteria Belonging to Pseudomonas typographi sp. nov. from the Bark Beetle Ips typographus Have Genomic Potential to Aid in the Host Ecology.</title>
        <authorList>
            <person name="Peral-Aranega E."/>
            <person name="Saati-Santamaria Z."/>
            <person name="Kolarik M."/>
            <person name="Rivas R."/>
            <person name="Garcia-Fraile P."/>
        </authorList>
    </citation>
    <scope>NUCLEOTIDE SEQUENCE [LARGE SCALE GENOMIC DNA]</scope>
    <source>
        <strain evidence="9 10">CA3A</strain>
    </source>
</reference>
<evidence type="ECO:0000256" key="3">
    <source>
        <dbReference type="ARBA" id="ARBA00022692"/>
    </source>
</evidence>
<keyword evidence="10" id="KW-1185">Reference proteome</keyword>
<dbReference type="InterPro" id="IPR036259">
    <property type="entry name" value="MFS_trans_sf"/>
</dbReference>
<feature type="transmembrane region" description="Helical" evidence="7">
    <location>
        <begin position="146"/>
        <end position="167"/>
    </location>
</feature>
<feature type="transmembrane region" description="Helical" evidence="7">
    <location>
        <begin position="406"/>
        <end position="424"/>
    </location>
</feature>
<dbReference type="Pfam" id="PF07690">
    <property type="entry name" value="MFS_1"/>
    <property type="match status" value="2"/>
</dbReference>
<evidence type="ECO:0000313" key="10">
    <source>
        <dbReference type="Proteomes" id="UP000805841"/>
    </source>
</evidence>
<dbReference type="InterPro" id="IPR000849">
    <property type="entry name" value="Sugar_P_transporter"/>
</dbReference>
<dbReference type="EMBL" id="JAAOCA010000013">
    <property type="protein sequence ID" value="MBD1599449.1"/>
    <property type="molecule type" value="Genomic_DNA"/>
</dbReference>
<feature type="transmembrane region" description="Helical" evidence="7">
    <location>
        <begin position="79"/>
        <end position="100"/>
    </location>
</feature>
<dbReference type="PIRSF" id="PIRSF002808">
    <property type="entry name" value="Hexose_phosphate_transp"/>
    <property type="match status" value="1"/>
</dbReference>
<feature type="transmembrane region" description="Helical" evidence="7">
    <location>
        <begin position="375"/>
        <end position="400"/>
    </location>
</feature>
<keyword evidence="5 7" id="KW-0472">Membrane</keyword>
<keyword evidence="4 7" id="KW-1133">Transmembrane helix</keyword>
<sequence>MQIEKRTHVRFYVLAMLFVVSSLNYADRAALSIAGASLSADLNLKPIALGFVFSAFGWAYVLGQIPGGWLLDRYGSKKIYGMSLLLWSAMTFLQAFVGGFEATTAVMMLFFLRLMLGLVEAPAFPANGRLAASWFPTSERGMATSIFASAQYFAVVLFSPIMGYIVHAFGWKYVFVFMGGVGFVLAMGWVKAIHTPKDHPRINQAEFDYIEQGGGLVHMDEQGRADRSPKMKYLKDLVRNRMLMGIYLGQYCIISMSYFFITWFPMYLVQARHLDILQVGFISVLPAVCGFLGGLLSGITSDRLLKRGMSLTWARKLPALVGFVLAASLVLCNYVESLWLMVPLMALAFFGKGFAAIGWACIADASPKRLTGLSGAVFNTVGNVGSIVTPIVIGYIVGITGGYEAALVYVAAHCILGLATYLFIIPDIKRVELSDDAQFEAPASPSSPPPSLAARQP</sequence>
<evidence type="ECO:0000256" key="7">
    <source>
        <dbReference type="SAM" id="Phobius"/>
    </source>
</evidence>
<feature type="transmembrane region" description="Helical" evidence="7">
    <location>
        <begin position="317"/>
        <end position="336"/>
    </location>
</feature>
<dbReference type="PROSITE" id="PS50850">
    <property type="entry name" value="MFS"/>
    <property type="match status" value="1"/>
</dbReference>
<dbReference type="InterPro" id="IPR020846">
    <property type="entry name" value="MFS_dom"/>
</dbReference>
<dbReference type="NCBIfam" id="TIGR00893">
    <property type="entry name" value="2A0114"/>
    <property type="match status" value="1"/>
</dbReference>
<feature type="transmembrane region" description="Helical" evidence="7">
    <location>
        <begin position="342"/>
        <end position="363"/>
    </location>
</feature>
<dbReference type="Gene3D" id="1.20.1250.20">
    <property type="entry name" value="MFS general substrate transporter like domains"/>
    <property type="match status" value="2"/>
</dbReference>
<dbReference type="PANTHER" id="PTHR11662">
    <property type="entry name" value="SOLUTE CARRIER FAMILY 17"/>
    <property type="match status" value="1"/>
</dbReference>
<comment type="caution">
    <text evidence="9">The sequence shown here is derived from an EMBL/GenBank/DDBJ whole genome shotgun (WGS) entry which is preliminary data.</text>
</comment>
<gene>
    <name evidence="9" type="ORF">HAQ05_12130</name>
</gene>
<feature type="transmembrane region" description="Helical" evidence="7">
    <location>
        <begin position="173"/>
        <end position="193"/>
    </location>
</feature>
<dbReference type="InterPro" id="IPR011701">
    <property type="entry name" value="MFS"/>
</dbReference>
<feature type="transmembrane region" description="Helical" evidence="7">
    <location>
        <begin position="276"/>
        <end position="296"/>
    </location>
</feature>
<protein>
    <submittedName>
        <fullName evidence="9">MFS transporter</fullName>
    </submittedName>
</protein>
<dbReference type="PANTHER" id="PTHR11662:SF399">
    <property type="entry name" value="FI19708P1-RELATED"/>
    <property type="match status" value="1"/>
</dbReference>
<dbReference type="SUPFAM" id="SSF103473">
    <property type="entry name" value="MFS general substrate transporter"/>
    <property type="match status" value="1"/>
</dbReference>
<evidence type="ECO:0000256" key="2">
    <source>
        <dbReference type="ARBA" id="ARBA00022475"/>
    </source>
</evidence>
<keyword evidence="3 7" id="KW-0812">Transmembrane</keyword>
<evidence type="ECO:0000256" key="1">
    <source>
        <dbReference type="ARBA" id="ARBA00004651"/>
    </source>
</evidence>
<keyword evidence="2" id="KW-1003">Cell membrane</keyword>
<evidence type="ECO:0000259" key="8">
    <source>
        <dbReference type="PROSITE" id="PS50850"/>
    </source>
</evidence>
<feature type="transmembrane region" description="Helical" evidence="7">
    <location>
        <begin position="46"/>
        <end position="67"/>
    </location>
</feature>
<name>A0ABR7Z1S3_9PSED</name>